<reference evidence="2 3" key="1">
    <citation type="submission" date="2024-08" db="EMBL/GenBank/DDBJ databases">
        <authorList>
            <person name="Lu H."/>
        </authorList>
    </citation>
    <scope>NUCLEOTIDE SEQUENCE [LARGE SCALE GENOMIC DNA]</scope>
    <source>
        <strain evidence="2 3">LKC17W</strain>
    </source>
</reference>
<dbReference type="PROSITE" id="PS51257">
    <property type="entry name" value="PROKAR_LIPOPROTEIN"/>
    <property type="match status" value="1"/>
</dbReference>
<gene>
    <name evidence="2" type="ORF">ACG0Z3_12095</name>
</gene>
<evidence type="ECO:0000313" key="2">
    <source>
        <dbReference type="EMBL" id="MFG6441421.1"/>
    </source>
</evidence>
<dbReference type="RefSeq" id="WP_394397737.1">
    <property type="nucleotide sequence ID" value="NZ_JBIGHW010000005.1"/>
</dbReference>
<evidence type="ECO:0000313" key="3">
    <source>
        <dbReference type="Proteomes" id="UP001606301"/>
    </source>
</evidence>
<feature type="chain" id="PRO_5047384929" evidence="1">
    <location>
        <begin position="24"/>
        <end position="706"/>
    </location>
</feature>
<comment type="caution">
    <text evidence="2">The sequence shown here is derived from an EMBL/GenBank/DDBJ whole genome shotgun (WGS) entry which is preliminary data.</text>
</comment>
<dbReference type="EMBL" id="JBIGHW010000005">
    <property type="protein sequence ID" value="MFG6441421.1"/>
    <property type="molecule type" value="Genomic_DNA"/>
</dbReference>
<organism evidence="2 3">
    <name type="scientific">Pelomonas margarita</name>
    <dbReference type="NCBI Taxonomy" id="3299031"/>
    <lineage>
        <taxon>Bacteria</taxon>
        <taxon>Pseudomonadati</taxon>
        <taxon>Pseudomonadota</taxon>
        <taxon>Betaproteobacteria</taxon>
        <taxon>Burkholderiales</taxon>
        <taxon>Sphaerotilaceae</taxon>
        <taxon>Roseateles</taxon>
    </lineage>
</organism>
<feature type="signal peptide" evidence="1">
    <location>
        <begin position="1"/>
        <end position="23"/>
    </location>
</feature>
<keyword evidence="1" id="KW-0732">Signal</keyword>
<evidence type="ECO:0000256" key="1">
    <source>
        <dbReference type="SAM" id="SignalP"/>
    </source>
</evidence>
<dbReference type="Proteomes" id="UP001606301">
    <property type="component" value="Unassembled WGS sequence"/>
</dbReference>
<name>A0ABW7FJC0_9BURK</name>
<protein>
    <submittedName>
        <fullName evidence="2">Uncharacterized protein</fullName>
    </submittedName>
</protein>
<proteinExistence type="predicted"/>
<keyword evidence="3" id="KW-1185">Reference proteome</keyword>
<accession>A0ABW7FJC0</accession>
<sequence length="706" mass="76071">MALKPLQGLALAGACALSPAASAQNFLLNEGGIMFQMLPRCAETVPVSGMYTQASALKMEAAQAQAIAEKLVATLTARCPQTRTLRLDLLRGQHMIALDGTAVGAVALALAPPSAAPVPQGPNLLAPTSPLPSLASASSPAARCGVLAQWMETTLLDGAEQEAFRDEHMRAVFGRTFDDDNTLRMVVHDTEVAACVRPKLRPAQPVSAIGILRRVMPDDSPDVSSSPQAQRVKRLEPVLREVMGYTSGPRLRGTISAHVRQVRQQYATANQLANMANRGNAEQVLSKELAPERQTVRELTLLLPADRERLLATLTEQRARVAMDRINAWLDKAQALPRNLAGAGELHKGRQQLAEVMGMLTPDRHATVRGRVEGLLDEMLAPTLSDVTQRVARVAATREGARTLVTLQQDFERQLHSYGDLPSVQRAYQALLDARNRVLPPLLPAWQAQLAATPARRAELDERRDELVALFGAHVAVDDAHYAAFKAPLDARADELVQRLNAEEKARRARERQAARAAAAAAGLALKAEDFKAPGGPGSTAMVALYTGDFQRVGATRGSAALGALADGYIAEFSGRCRQHLVDAVELTEPKCTLWQTQEQNYREVSRHCIHSINVPTGVFAERSLLDAKASRHGERGIQTLGAILSLNTKAMMGLLEADAWDGTARKAVAAHACTAPALKRLRVNLEAYFLGKPAVMLDGVTAGDD</sequence>